<name>A0A0P1AID2_PLAHL</name>
<accession>A0A0P1AID2</accession>
<evidence type="ECO:0000313" key="1">
    <source>
        <dbReference type="EMBL" id="CEG41066.1"/>
    </source>
</evidence>
<proteinExistence type="predicted"/>
<organism evidence="1 2">
    <name type="scientific">Plasmopara halstedii</name>
    <name type="common">Downy mildew of sunflower</name>
    <dbReference type="NCBI Taxonomy" id="4781"/>
    <lineage>
        <taxon>Eukaryota</taxon>
        <taxon>Sar</taxon>
        <taxon>Stramenopiles</taxon>
        <taxon>Oomycota</taxon>
        <taxon>Peronosporomycetes</taxon>
        <taxon>Peronosporales</taxon>
        <taxon>Peronosporaceae</taxon>
        <taxon>Plasmopara</taxon>
    </lineage>
</organism>
<reference evidence="2" key="1">
    <citation type="submission" date="2014-09" db="EMBL/GenBank/DDBJ databases">
        <authorList>
            <person name="Sharma Rahul"/>
            <person name="Thines Marco"/>
        </authorList>
    </citation>
    <scope>NUCLEOTIDE SEQUENCE [LARGE SCALE GENOMIC DNA]</scope>
</reference>
<dbReference type="Proteomes" id="UP000054928">
    <property type="component" value="Unassembled WGS sequence"/>
</dbReference>
<protein>
    <submittedName>
        <fullName evidence="1">Uncharacterized protein</fullName>
    </submittedName>
</protein>
<dbReference type="GeneID" id="36406290"/>
<sequence length="56" mass="5920">MGHMSRVHAPPIGILKPFKVCSSTLNGFIRQDTILLVGFEIGAAGTIHSASTLQLS</sequence>
<evidence type="ECO:0000313" key="2">
    <source>
        <dbReference type="Proteomes" id="UP000054928"/>
    </source>
</evidence>
<keyword evidence="2" id="KW-1185">Reference proteome</keyword>
<dbReference type="AlphaFoldDB" id="A0A0P1AID2"/>
<dbReference type="EMBL" id="CCYD01000524">
    <property type="protein sequence ID" value="CEG41066.1"/>
    <property type="molecule type" value="Genomic_DNA"/>
</dbReference>
<dbReference type="RefSeq" id="XP_024577435.1">
    <property type="nucleotide sequence ID" value="XM_024726794.1"/>
</dbReference>